<reference evidence="2" key="1">
    <citation type="submission" date="2020-10" db="EMBL/GenBank/DDBJ databases">
        <authorList>
            <person name="Han B."/>
            <person name="Lu T."/>
            <person name="Zhao Q."/>
            <person name="Huang X."/>
            <person name="Zhao Y."/>
        </authorList>
    </citation>
    <scope>NUCLEOTIDE SEQUENCE</scope>
</reference>
<evidence type="ECO:0000256" key="1">
    <source>
        <dbReference type="SAM" id="MobiDB-lite"/>
    </source>
</evidence>
<evidence type="ECO:0000313" key="2">
    <source>
        <dbReference type="EMBL" id="CAD6216773.1"/>
    </source>
</evidence>
<proteinExistence type="predicted"/>
<organism evidence="2 3">
    <name type="scientific">Miscanthus lutarioriparius</name>
    <dbReference type="NCBI Taxonomy" id="422564"/>
    <lineage>
        <taxon>Eukaryota</taxon>
        <taxon>Viridiplantae</taxon>
        <taxon>Streptophyta</taxon>
        <taxon>Embryophyta</taxon>
        <taxon>Tracheophyta</taxon>
        <taxon>Spermatophyta</taxon>
        <taxon>Magnoliopsida</taxon>
        <taxon>Liliopsida</taxon>
        <taxon>Poales</taxon>
        <taxon>Poaceae</taxon>
        <taxon>PACMAD clade</taxon>
        <taxon>Panicoideae</taxon>
        <taxon>Andropogonodae</taxon>
        <taxon>Andropogoneae</taxon>
        <taxon>Saccharinae</taxon>
        <taxon>Miscanthus</taxon>
    </lineage>
</organism>
<keyword evidence="3" id="KW-1185">Reference proteome</keyword>
<evidence type="ECO:0000313" key="3">
    <source>
        <dbReference type="Proteomes" id="UP000604825"/>
    </source>
</evidence>
<name>A0A811N290_9POAL</name>
<accession>A0A811N290</accession>
<protein>
    <submittedName>
        <fullName evidence="2">Uncharacterized protein</fullName>
    </submittedName>
</protein>
<feature type="region of interest" description="Disordered" evidence="1">
    <location>
        <begin position="1"/>
        <end position="22"/>
    </location>
</feature>
<dbReference type="AlphaFoldDB" id="A0A811N290"/>
<sequence>MATNGQGISEGGDKENRASEGAAKALRLSLEDRRRREGSGWVWVWRAKATSTTFWLFRESDNEGWHPEDLVKRSVTRSSLAELKA</sequence>
<dbReference type="Proteomes" id="UP000604825">
    <property type="component" value="Unassembled WGS sequence"/>
</dbReference>
<gene>
    <name evidence="2" type="ORF">NCGR_LOCUS10943</name>
</gene>
<dbReference type="EMBL" id="CAJGYO010000003">
    <property type="protein sequence ID" value="CAD6216773.1"/>
    <property type="molecule type" value="Genomic_DNA"/>
</dbReference>
<comment type="caution">
    <text evidence="2">The sequence shown here is derived from an EMBL/GenBank/DDBJ whole genome shotgun (WGS) entry which is preliminary data.</text>
</comment>